<dbReference type="InterPro" id="IPR024311">
    <property type="entry name" value="Lipocalin-like"/>
</dbReference>
<feature type="domain" description="Lipocalin-like" evidence="1">
    <location>
        <begin position="24"/>
        <end position="114"/>
    </location>
</feature>
<organism evidence="2 3">
    <name type="scientific">Dyadobacter frigoris</name>
    <dbReference type="NCBI Taxonomy" id="2576211"/>
    <lineage>
        <taxon>Bacteria</taxon>
        <taxon>Pseudomonadati</taxon>
        <taxon>Bacteroidota</taxon>
        <taxon>Cytophagia</taxon>
        <taxon>Cytophagales</taxon>
        <taxon>Spirosomataceae</taxon>
        <taxon>Dyadobacter</taxon>
    </lineage>
</organism>
<proteinExistence type="predicted"/>
<dbReference type="EMBL" id="SZVO01000006">
    <property type="protein sequence ID" value="TKT91636.1"/>
    <property type="molecule type" value="Genomic_DNA"/>
</dbReference>
<dbReference type="Proteomes" id="UP000304900">
    <property type="component" value="Unassembled WGS sequence"/>
</dbReference>
<name>A0A4U6D4N1_9BACT</name>
<reference evidence="2 3" key="1">
    <citation type="submission" date="2019-05" db="EMBL/GenBank/DDBJ databases">
        <title>Dyadobacter AR-3-8 sp. nov., isolated from arctic soil.</title>
        <authorList>
            <person name="Chaudhary D.K."/>
        </authorList>
    </citation>
    <scope>NUCLEOTIDE SEQUENCE [LARGE SCALE GENOMIC DNA]</scope>
    <source>
        <strain evidence="2 3">AR-3-8</strain>
    </source>
</reference>
<dbReference type="OrthoDB" id="794403at2"/>
<evidence type="ECO:0000313" key="2">
    <source>
        <dbReference type="EMBL" id="TKT91636.1"/>
    </source>
</evidence>
<dbReference type="Pfam" id="PF12702">
    <property type="entry name" value="Lipocalin_3"/>
    <property type="match status" value="1"/>
</dbReference>
<evidence type="ECO:0000259" key="1">
    <source>
        <dbReference type="Pfam" id="PF12702"/>
    </source>
</evidence>
<keyword evidence="3" id="KW-1185">Reference proteome</keyword>
<protein>
    <submittedName>
        <fullName evidence="2">Lipocalin family protein</fullName>
    </submittedName>
</protein>
<dbReference type="Gene3D" id="2.40.128.280">
    <property type="match status" value="1"/>
</dbReference>
<comment type="caution">
    <text evidence="2">The sequence shown here is derived from an EMBL/GenBank/DDBJ whole genome shotgun (WGS) entry which is preliminary data.</text>
</comment>
<dbReference type="PROSITE" id="PS51257">
    <property type="entry name" value="PROKAR_LIPOPROTEIN"/>
    <property type="match status" value="1"/>
</dbReference>
<dbReference type="RefSeq" id="WP_137340783.1">
    <property type="nucleotide sequence ID" value="NZ_BSQH01000003.1"/>
</dbReference>
<gene>
    <name evidence="2" type="ORF">FDK13_14825</name>
</gene>
<sequence>MKNLFLFTVLISCILFGCSKESGSISGSWVRAMDEQPQHQQGFTLKDEGNAASINLDDKLYNKWEKFGDLLILRGTKNSEAKEEFSDTLKIISVGDSILVLKKRNGKEITYTKTNIPGKLVRAFEAFDCYNFTTKKDTAFLHINVADNTVSGDLEYHFFEKDSNKGTIKGKMIGDTLIADYTFLSEGTTSIRQVVMIKKDNNFIEGFGDIQELDKKTSFINRAKISFKKGLTFRKINCH</sequence>
<accession>A0A4U6D4N1</accession>
<dbReference type="AlphaFoldDB" id="A0A4U6D4N1"/>
<evidence type="ECO:0000313" key="3">
    <source>
        <dbReference type="Proteomes" id="UP000304900"/>
    </source>
</evidence>